<proteinExistence type="predicted"/>
<dbReference type="InterPro" id="IPR009003">
    <property type="entry name" value="Peptidase_S1_PA"/>
</dbReference>
<sequence>MWSSKSVVPSLCLILIICSSVEVLGIIGGRYARLGMFPHHVSLHVEETYIAGGSLVSELFVLTCAHCILDDINTYTVLIGVVDLKDTAGQTFLPKEFILHPYFNPISMDYDIGLIRLSRPAIIDEKVQIIALAPGDAIYPEDTLAIVTGYGDIDPYKTRQNCLKYVYVPIWGPEFCNSSHYDRITDHGMVCAGDDDGGDNPCPGDSGGGLVVNHILIGSTFTMWSFKSVVPSLRLLLIMCSAAEVIGIIGGRFARLGMFPHHVSLHVEETYFAGGSLVSELFVLTCAHCILHDINSYTVTIGIVDLKDTAGQTFLPKEFIVHPRYDHETFDYDIGLIRLSRPAIIDEKVQIIAMAPGNAIYPKDTLAITTGFGDIDPYKTRQDCLKYAYVPLWGPERCNSRHFISITSHGMICAGDEDGRDNPCNGDSGGGLIVDR</sequence>
<dbReference type="InterPro" id="IPR043504">
    <property type="entry name" value="Peptidase_S1_PA_chymotrypsin"/>
</dbReference>
<dbReference type="Gene3D" id="2.40.10.10">
    <property type="entry name" value="Trypsin-like serine proteases"/>
    <property type="match status" value="2"/>
</dbReference>
<feature type="compositionally biased region" description="Gly residues" evidence="2">
    <location>
        <begin position="427"/>
        <end position="436"/>
    </location>
</feature>
<evidence type="ECO:0000256" key="2">
    <source>
        <dbReference type="SAM" id="MobiDB-lite"/>
    </source>
</evidence>
<feature type="domain" description="Peptidase S1" evidence="3">
    <location>
        <begin position="26"/>
        <end position="268"/>
    </location>
</feature>
<dbReference type="SMR" id="A0A0Q9WNQ4"/>
<evidence type="ECO:0000256" key="1">
    <source>
        <dbReference type="ARBA" id="ARBA00023157"/>
    </source>
</evidence>
<gene>
    <name evidence="4" type="primary">Dwil\GK27750</name>
    <name evidence="4" type="ORF">Dwil_GK27750</name>
</gene>
<dbReference type="CDD" id="cd00190">
    <property type="entry name" value="Tryp_SPc"/>
    <property type="match status" value="2"/>
</dbReference>
<dbReference type="PANTHER" id="PTHR24252:SF7">
    <property type="entry name" value="HYALIN"/>
    <property type="match status" value="1"/>
</dbReference>
<name>A0A0Q9WNQ4_DROWI</name>
<dbReference type="Proteomes" id="UP000007798">
    <property type="component" value="Unassembled WGS sequence"/>
</dbReference>
<dbReference type="AlphaFoldDB" id="A0A0Q9WNQ4"/>
<dbReference type="SMART" id="SM00020">
    <property type="entry name" value="Tryp_SPc"/>
    <property type="match status" value="2"/>
</dbReference>
<dbReference type="GO" id="GO:0004252">
    <property type="term" value="F:serine-type endopeptidase activity"/>
    <property type="evidence" value="ECO:0007669"/>
    <property type="project" value="InterPro"/>
</dbReference>
<evidence type="ECO:0000313" key="5">
    <source>
        <dbReference type="Proteomes" id="UP000007798"/>
    </source>
</evidence>
<evidence type="ECO:0000313" key="4">
    <source>
        <dbReference type="EMBL" id="KRF97472.1"/>
    </source>
</evidence>
<protein>
    <recommendedName>
        <fullName evidence="3">Peptidase S1 domain-containing protein</fullName>
    </recommendedName>
</protein>
<feature type="region of interest" description="Disordered" evidence="2">
    <location>
        <begin position="417"/>
        <end position="436"/>
    </location>
</feature>
<dbReference type="EMBL" id="CH963719">
    <property type="protein sequence ID" value="KRF97472.1"/>
    <property type="molecule type" value="Genomic_DNA"/>
</dbReference>
<dbReference type="InterPro" id="IPR001314">
    <property type="entry name" value="Peptidase_S1A"/>
</dbReference>
<dbReference type="InterPro" id="IPR001254">
    <property type="entry name" value="Trypsin_dom"/>
</dbReference>
<dbReference type="InParanoid" id="A0A0Q9WNQ4"/>
<evidence type="ECO:0000259" key="3">
    <source>
        <dbReference type="PROSITE" id="PS50240"/>
    </source>
</evidence>
<dbReference type="FunFam" id="2.40.10.10:FF:000068">
    <property type="entry name" value="transmembrane protease serine 2"/>
    <property type="match status" value="1"/>
</dbReference>
<organism evidence="4 5">
    <name type="scientific">Drosophila willistoni</name>
    <name type="common">Fruit fly</name>
    <dbReference type="NCBI Taxonomy" id="7260"/>
    <lineage>
        <taxon>Eukaryota</taxon>
        <taxon>Metazoa</taxon>
        <taxon>Ecdysozoa</taxon>
        <taxon>Arthropoda</taxon>
        <taxon>Hexapoda</taxon>
        <taxon>Insecta</taxon>
        <taxon>Pterygota</taxon>
        <taxon>Neoptera</taxon>
        <taxon>Endopterygota</taxon>
        <taxon>Diptera</taxon>
        <taxon>Brachycera</taxon>
        <taxon>Muscomorpha</taxon>
        <taxon>Ephydroidea</taxon>
        <taxon>Drosophilidae</taxon>
        <taxon>Drosophila</taxon>
        <taxon>Sophophora</taxon>
    </lineage>
</organism>
<dbReference type="KEGG" id="dwi:26529752"/>
<keyword evidence="1" id="KW-1015">Disulfide bond</keyword>
<accession>A0A0Q9WNQ4</accession>
<reference evidence="4 5" key="1">
    <citation type="journal article" date="2007" name="Nature">
        <title>Evolution of genes and genomes on the Drosophila phylogeny.</title>
        <authorList>
            <consortium name="Drosophila 12 Genomes Consortium"/>
            <person name="Clark A.G."/>
            <person name="Eisen M.B."/>
            <person name="Smith D.R."/>
            <person name="Bergman C.M."/>
            <person name="Oliver B."/>
            <person name="Markow T.A."/>
            <person name="Kaufman T.C."/>
            <person name="Kellis M."/>
            <person name="Gelbart W."/>
            <person name="Iyer V.N."/>
            <person name="Pollard D.A."/>
            <person name="Sackton T.B."/>
            <person name="Larracuente A.M."/>
            <person name="Singh N.D."/>
            <person name="Abad J.P."/>
            <person name="Abt D.N."/>
            <person name="Adryan B."/>
            <person name="Aguade M."/>
            <person name="Akashi H."/>
            <person name="Anderson W.W."/>
            <person name="Aquadro C.F."/>
            <person name="Ardell D.H."/>
            <person name="Arguello R."/>
            <person name="Artieri C.G."/>
            <person name="Barbash D.A."/>
            <person name="Barker D."/>
            <person name="Barsanti P."/>
            <person name="Batterham P."/>
            <person name="Batzoglou S."/>
            <person name="Begun D."/>
            <person name="Bhutkar A."/>
            <person name="Blanco E."/>
            <person name="Bosak S.A."/>
            <person name="Bradley R.K."/>
            <person name="Brand A.D."/>
            <person name="Brent M.R."/>
            <person name="Brooks A.N."/>
            <person name="Brown R.H."/>
            <person name="Butlin R.K."/>
            <person name="Caggese C."/>
            <person name="Calvi B.R."/>
            <person name="Bernardo de Carvalho A."/>
            <person name="Caspi A."/>
            <person name="Castrezana S."/>
            <person name="Celniker S.E."/>
            <person name="Chang J.L."/>
            <person name="Chapple C."/>
            <person name="Chatterji S."/>
            <person name="Chinwalla A."/>
            <person name="Civetta A."/>
            <person name="Clifton S.W."/>
            <person name="Comeron J.M."/>
            <person name="Costello J.C."/>
            <person name="Coyne J.A."/>
            <person name="Daub J."/>
            <person name="David R.G."/>
            <person name="Delcher A.L."/>
            <person name="Delehaunty K."/>
            <person name="Do C.B."/>
            <person name="Ebling H."/>
            <person name="Edwards K."/>
            <person name="Eickbush T."/>
            <person name="Evans J.D."/>
            <person name="Filipski A."/>
            <person name="Findeiss S."/>
            <person name="Freyhult E."/>
            <person name="Fulton L."/>
            <person name="Fulton R."/>
            <person name="Garcia A.C."/>
            <person name="Gardiner A."/>
            <person name="Garfield D.A."/>
            <person name="Garvin B.E."/>
            <person name="Gibson G."/>
            <person name="Gilbert D."/>
            <person name="Gnerre S."/>
            <person name="Godfrey J."/>
            <person name="Good R."/>
            <person name="Gotea V."/>
            <person name="Gravely B."/>
            <person name="Greenberg A.J."/>
            <person name="Griffiths-Jones S."/>
            <person name="Gross S."/>
            <person name="Guigo R."/>
            <person name="Gustafson E.A."/>
            <person name="Haerty W."/>
            <person name="Hahn M.W."/>
            <person name="Halligan D.L."/>
            <person name="Halpern A.L."/>
            <person name="Halter G.M."/>
            <person name="Han M.V."/>
            <person name="Heger A."/>
            <person name="Hillier L."/>
            <person name="Hinrichs A.S."/>
            <person name="Holmes I."/>
            <person name="Hoskins R.A."/>
            <person name="Hubisz M.J."/>
            <person name="Hultmark D."/>
            <person name="Huntley M.A."/>
            <person name="Jaffe D.B."/>
            <person name="Jagadeeshan S."/>
            <person name="Jeck W.R."/>
            <person name="Johnson J."/>
            <person name="Jones C.D."/>
            <person name="Jordan W.C."/>
            <person name="Karpen G.H."/>
            <person name="Kataoka E."/>
            <person name="Keightley P.D."/>
            <person name="Kheradpour P."/>
            <person name="Kirkness E.F."/>
            <person name="Koerich L.B."/>
            <person name="Kristiansen K."/>
            <person name="Kudrna D."/>
            <person name="Kulathinal R.J."/>
            <person name="Kumar S."/>
            <person name="Kwok R."/>
            <person name="Lander E."/>
            <person name="Langley C.H."/>
            <person name="Lapoint R."/>
            <person name="Lazzaro B.P."/>
            <person name="Lee S.J."/>
            <person name="Levesque L."/>
            <person name="Li R."/>
            <person name="Lin C.F."/>
            <person name="Lin M.F."/>
            <person name="Lindblad-Toh K."/>
            <person name="Llopart A."/>
            <person name="Long M."/>
            <person name="Low L."/>
            <person name="Lozovsky E."/>
            <person name="Lu J."/>
            <person name="Luo M."/>
            <person name="Machado C.A."/>
            <person name="Makalowski W."/>
            <person name="Marzo M."/>
            <person name="Matsuda M."/>
            <person name="Matzkin L."/>
            <person name="McAllister B."/>
            <person name="McBride C.S."/>
            <person name="McKernan B."/>
            <person name="McKernan K."/>
            <person name="Mendez-Lago M."/>
            <person name="Minx P."/>
            <person name="Mollenhauer M.U."/>
            <person name="Montooth K."/>
            <person name="Mount S.M."/>
            <person name="Mu X."/>
            <person name="Myers E."/>
            <person name="Negre B."/>
            <person name="Newfeld S."/>
            <person name="Nielsen R."/>
            <person name="Noor M.A."/>
            <person name="O'Grady P."/>
            <person name="Pachter L."/>
            <person name="Papaceit M."/>
            <person name="Parisi M.J."/>
            <person name="Parisi M."/>
            <person name="Parts L."/>
            <person name="Pedersen J.S."/>
            <person name="Pesole G."/>
            <person name="Phillippy A.M."/>
            <person name="Ponting C.P."/>
            <person name="Pop M."/>
            <person name="Porcelli D."/>
            <person name="Powell J.R."/>
            <person name="Prohaska S."/>
            <person name="Pruitt K."/>
            <person name="Puig M."/>
            <person name="Quesneville H."/>
            <person name="Ram K.R."/>
            <person name="Rand D."/>
            <person name="Rasmussen M.D."/>
            <person name="Reed L.K."/>
            <person name="Reenan R."/>
            <person name="Reily A."/>
            <person name="Remington K.A."/>
            <person name="Rieger T.T."/>
            <person name="Ritchie M.G."/>
            <person name="Robin C."/>
            <person name="Rogers Y.H."/>
            <person name="Rohde C."/>
            <person name="Rozas J."/>
            <person name="Rubenfield M.J."/>
            <person name="Ruiz A."/>
            <person name="Russo S."/>
            <person name="Salzberg S.L."/>
            <person name="Sanchez-Gracia A."/>
            <person name="Saranga D.J."/>
            <person name="Sato H."/>
            <person name="Schaeffer S.W."/>
            <person name="Schatz M.C."/>
            <person name="Schlenke T."/>
            <person name="Schwartz R."/>
            <person name="Segarra C."/>
            <person name="Singh R.S."/>
            <person name="Sirot L."/>
            <person name="Sirota M."/>
            <person name="Sisneros N.B."/>
            <person name="Smith C.D."/>
            <person name="Smith T.F."/>
            <person name="Spieth J."/>
            <person name="Stage D.E."/>
            <person name="Stark A."/>
            <person name="Stephan W."/>
            <person name="Strausberg R.L."/>
            <person name="Strempel S."/>
            <person name="Sturgill D."/>
            <person name="Sutton G."/>
            <person name="Sutton G.G."/>
            <person name="Tao W."/>
            <person name="Teichmann S."/>
            <person name="Tobari Y.N."/>
            <person name="Tomimura Y."/>
            <person name="Tsolas J.M."/>
            <person name="Valente V.L."/>
            <person name="Venter E."/>
            <person name="Venter J.C."/>
            <person name="Vicario S."/>
            <person name="Vieira F.G."/>
            <person name="Vilella A.J."/>
            <person name="Villasante A."/>
            <person name="Walenz B."/>
            <person name="Wang J."/>
            <person name="Wasserman M."/>
            <person name="Watts T."/>
            <person name="Wilson D."/>
            <person name="Wilson R.K."/>
            <person name="Wing R.A."/>
            <person name="Wolfner M.F."/>
            <person name="Wong A."/>
            <person name="Wong G.K."/>
            <person name="Wu C.I."/>
            <person name="Wu G."/>
            <person name="Yamamoto D."/>
            <person name="Yang H.P."/>
            <person name="Yang S.P."/>
            <person name="Yorke J.A."/>
            <person name="Yoshida K."/>
            <person name="Zdobnov E."/>
            <person name="Zhang P."/>
            <person name="Zhang Y."/>
            <person name="Zimin A.V."/>
            <person name="Baldwin J."/>
            <person name="Abdouelleil A."/>
            <person name="Abdulkadir J."/>
            <person name="Abebe A."/>
            <person name="Abera B."/>
            <person name="Abreu J."/>
            <person name="Acer S.C."/>
            <person name="Aftuck L."/>
            <person name="Alexander A."/>
            <person name="An P."/>
            <person name="Anderson E."/>
            <person name="Anderson S."/>
            <person name="Arachi H."/>
            <person name="Azer M."/>
            <person name="Bachantsang P."/>
            <person name="Barry A."/>
            <person name="Bayul T."/>
            <person name="Berlin A."/>
            <person name="Bessette D."/>
            <person name="Bloom T."/>
            <person name="Blye J."/>
            <person name="Boguslavskiy L."/>
            <person name="Bonnet C."/>
            <person name="Boukhgalter B."/>
            <person name="Bourzgui I."/>
            <person name="Brown A."/>
            <person name="Cahill P."/>
            <person name="Channer S."/>
            <person name="Cheshatsang Y."/>
            <person name="Chuda L."/>
            <person name="Citroen M."/>
            <person name="Collymore A."/>
            <person name="Cooke P."/>
            <person name="Costello M."/>
            <person name="D'Aco K."/>
            <person name="Daza R."/>
            <person name="De Haan G."/>
            <person name="DeGray S."/>
            <person name="DeMaso C."/>
            <person name="Dhargay N."/>
            <person name="Dooley K."/>
            <person name="Dooley E."/>
            <person name="Doricent M."/>
            <person name="Dorje P."/>
            <person name="Dorjee K."/>
            <person name="Dupes A."/>
            <person name="Elong R."/>
            <person name="Falk J."/>
            <person name="Farina A."/>
            <person name="Faro S."/>
            <person name="Ferguson D."/>
            <person name="Fisher S."/>
            <person name="Foley C.D."/>
            <person name="Franke A."/>
            <person name="Friedrich D."/>
            <person name="Gadbois L."/>
            <person name="Gearin G."/>
            <person name="Gearin C.R."/>
            <person name="Giannoukos G."/>
            <person name="Goode T."/>
            <person name="Graham J."/>
            <person name="Grandbois E."/>
            <person name="Grewal S."/>
            <person name="Gyaltsen K."/>
            <person name="Hafez N."/>
            <person name="Hagos B."/>
            <person name="Hall J."/>
            <person name="Henson C."/>
            <person name="Hollinger A."/>
            <person name="Honan T."/>
            <person name="Huard M.D."/>
            <person name="Hughes L."/>
            <person name="Hurhula B."/>
            <person name="Husby M.E."/>
            <person name="Kamat A."/>
            <person name="Kanga B."/>
            <person name="Kashin S."/>
            <person name="Khazanovich D."/>
            <person name="Kisner P."/>
            <person name="Lance K."/>
            <person name="Lara M."/>
            <person name="Lee W."/>
            <person name="Lennon N."/>
            <person name="Letendre F."/>
            <person name="LeVine R."/>
            <person name="Lipovsky A."/>
            <person name="Liu X."/>
            <person name="Liu J."/>
            <person name="Liu S."/>
            <person name="Lokyitsang T."/>
            <person name="Lokyitsang Y."/>
            <person name="Lubonja R."/>
            <person name="Lui A."/>
            <person name="MacDonald P."/>
            <person name="Magnisalis V."/>
            <person name="Maru K."/>
            <person name="Matthews C."/>
            <person name="McCusker W."/>
            <person name="McDonough S."/>
            <person name="Mehta T."/>
            <person name="Meldrim J."/>
            <person name="Meneus L."/>
            <person name="Mihai O."/>
            <person name="Mihalev A."/>
            <person name="Mihova T."/>
            <person name="Mittelman R."/>
            <person name="Mlenga V."/>
            <person name="Montmayeur A."/>
            <person name="Mulrain L."/>
            <person name="Navidi A."/>
            <person name="Naylor J."/>
            <person name="Negash T."/>
            <person name="Nguyen T."/>
            <person name="Nguyen N."/>
            <person name="Nicol R."/>
            <person name="Norbu C."/>
            <person name="Norbu N."/>
            <person name="Novod N."/>
            <person name="O'Neill B."/>
            <person name="Osman S."/>
            <person name="Markiewicz E."/>
            <person name="Oyono O.L."/>
            <person name="Patti C."/>
            <person name="Phunkhang P."/>
            <person name="Pierre F."/>
            <person name="Priest M."/>
            <person name="Raghuraman S."/>
            <person name="Rege F."/>
            <person name="Reyes R."/>
            <person name="Rise C."/>
            <person name="Rogov P."/>
            <person name="Ross K."/>
            <person name="Ryan E."/>
            <person name="Settipalli S."/>
            <person name="Shea T."/>
            <person name="Sherpa N."/>
            <person name="Shi L."/>
            <person name="Shih D."/>
            <person name="Sparrow T."/>
            <person name="Spaulding J."/>
            <person name="Stalker J."/>
            <person name="Stange-Thomann N."/>
            <person name="Stavropoulos S."/>
            <person name="Stone C."/>
            <person name="Strader C."/>
            <person name="Tesfaye S."/>
            <person name="Thomson T."/>
            <person name="Thoulutsang Y."/>
            <person name="Thoulutsang D."/>
            <person name="Topham K."/>
            <person name="Topping I."/>
            <person name="Tsamla T."/>
            <person name="Vassiliev H."/>
            <person name="Vo A."/>
            <person name="Wangchuk T."/>
            <person name="Wangdi T."/>
            <person name="Weiand M."/>
            <person name="Wilkinson J."/>
            <person name="Wilson A."/>
            <person name="Yadav S."/>
            <person name="Young G."/>
            <person name="Yu Q."/>
            <person name="Zembek L."/>
            <person name="Zhong D."/>
            <person name="Zimmer A."/>
            <person name="Zwirko Z."/>
            <person name="Jaffe D.B."/>
            <person name="Alvarez P."/>
            <person name="Brockman W."/>
            <person name="Butler J."/>
            <person name="Chin C."/>
            <person name="Gnerre S."/>
            <person name="Grabherr M."/>
            <person name="Kleber M."/>
            <person name="Mauceli E."/>
            <person name="MacCallum I."/>
        </authorList>
    </citation>
    <scope>NUCLEOTIDE SEQUENCE [LARGE SCALE GENOMIC DNA]</scope>
    <source>
        <strain evidence="5">Tucson 14030-0811.24</strain>
    </source>
</reference>
<dbReference type="PANTHER" id="PTHR24252">
    <property type="entry name" value="ACROSIN-RELATED"/>
    <property type="match status" value="1"/>
</dbReference>
<dbReference type="PROSITE" id="PS50240">
    <property type="entry name" value="TRYPSIN_DOM"/>
    <property type="match status" value="2"/>
</dbReference>
<dbReference type="SUPFAM" id="SSF50494">
    <property type="entry name" value="Trypsin-like serine proteases"/>
    <property type="match status" value="2"/>
</dbReference>
<feature type="domain" description="Peptidase S1" evidence="3">
    <location>
        <begin position="264"/>
        <end position="436"/>
    </location>
</feature>
<dbReference type="GO" id="GO:0006508">
    <property type="term" value="P:proteolysis"/>
    <property type="evidence" value="ECO:0007669"/>
    <property type="project" value="InterPro"/>
</dbReference>
<dbReference type="OrthoDB" id="6380398at2759"/>
<dbReference type="PRINTS" id="PR00722">
    <property type="entry name" value="CHYMOTRYPSIN"/>
</dbReference>
<keyword evidence="5" id="KW-1185">Reference proteome</keyword>
<dbReference type="STRING" id="7260.A0A0Q9WNQ4"/>
<dbReference type="Pfam" id="PF00089">
    <property type="entry name" value="Trypsin"/>
    <property type="match status" value="2"/>
</dbReference>